<keyword evidence="2" id="KW-1185">Reference proteome</keyword>
<dbReference type="AlphaFoldDB" id="A0AAV2ZMP4"/>
<organism evidence="1 2">
    <name type="scientific">Pyxicephalus adspersus</name>
    <name type="common">African bullfrog</name>
    <dbReference type="NCBI Taxonomy" id="30357"/>
    <lineage>
        <taxon>Eukaryota</taxon>
        <taxon>Metazoa</taxon>
        <taxon>Chordata</taxon>
        <taxon>Craniata</taxon>
        <taxon>Vertebrata</taxon>
        <taxon>Euteleostomi</taxon>
        <taxon>Amphibia</taxon>
        <taxon>Batrachia</taxon>
        <taxon>Anura</taxon>
        <taxon>Neobatrachia</taxon>
        <taxon>Ranoidea</taxon>
        <taxon>Pyxicephalidae</taxon>
        <taxon>Pyxicephalinae</taxon>
        <taxon>Pyxicephalus</taxon>
    </lineage>
</organism>
<dbReference type="EMBL" id="DYDO01000012">
    <property type="protein sequence ID" value="DBA15609.1"/>
    <property type="molecule type" value="Genomic_DNA"/>
</dbReference>
<reference evidence="1" key="1">
    <citation type="thesis" date="2020" institute="ProQuest LLC" country="789 East Eisenhower Parkway, Ann Arbor, MI, USA">
        <title>Comparative Genomics and Chromosome Evolution.</title>
        <authorList>
            <person name="Mudd A.B."/>
        </authorList>
    </citation>
    <scope>NUCLEOTIDE SEQUENCE</scope>
    <source>
        <strain evidence="1">1538</strain>
        <tissue evidence="1">Blood</tissue>
    </source>
</reference>
<proteinExistence type="predicted"/>
<evidence type="ECO:0000313" key="2">
    <source>
        <dbReference type="Proteomes" id="UP001181693"/>
    </source>
</evidence>
<comment type="caution">
    <text evidence="1">The sequence shown here is derived from an EMBL/GenBank/DDBJ whole genome shotgun (WGS) entry which is preliminary data.</text>
</comment>
<accession>A0AAV2ZMP4</accession>
<name>A0AAV2ZMP4_PYXAD</name>
<gene>
    <name evidence="1" type="ORF">GDO54_004799</name>
</gene>
<evidence type="ECO:0000313" key="1">
    <source>
        <dbReference type="EMBL" id="DBA15609.1"/>
    </source>
</evidence>
<protein>
    <submittedName>
        <fullName evidence="1">Uncharacterized protein</fullName>
    </submittedName>
</protein>
<dbReference type="Proteomes" id="UP001181693">
    <property type="component" value="Unassembled WGS sequence"/>
</dbReference>
<sequence>MDYERDNVTEGILKLTLKILYLLFDEEYIILKSSGGKLRVTSQSLGLGGCSKSQSSSMEPSPDIITSDIKNSNNILKFTNKIIELLTREVSGFRK</sequence>